<protein>
    <submittedName>
        <fullName evidence="1">Uncharacterized protein</fullName>
    </submittedName>
</protein>
<organism evidence="1">
    <name type="scientific">Glycine max</name>
    <name type="common">Soybean</name>
    <name type="synonym">Glycine hispida</name>
    <dbReference type="NCBI Taxonomy" id="3847"/>
    <lineage>
        <taxon>Eukaryota</taxon>
        <taxon>Viridiplantae</taxon>
        <taxon>Streptophyta</taxon>
        <taxon>Embryophyta</taxon>
        <taxon>Tracheophyta</taxon>
        <taxon>Spermatophyta</taxon>
        <taxon>Magnoliopsida</taxon>
        <taxon>eudicotyledons</taxon>
        <taxon>Gunneridae</taxon>
        <taxon>Pentapetalae</taxon>
        <taxon>rosids</taxon>
        <taxon>fabids</taxon>
        <taxon>Fabales</taxon>
        <taxon>Fabaceae</taxon>
        <taxon>Papilionoideae</taxon>
        <taxon>50 kb inversion clade</taxon>
        <taxon>NPAAA clade</taxon>
        <taxon>indigoferoid/millettioid clade</taxon>
        <taxon>Phaseoleae</taxon>
        <taxon>Glycine</taxon>
        <taxon>Glycine subgen. Soja</taxon>
    </lineage>
</organism>
<name>C6T0D0_SOYBN</name>
<dbReference type="EMBL" id="BT090884">
    <property type="protein sequence ID" value="ACU14953.1"/>
    <property type="molecule type" value="mRNA"/>
</dbReference>
<reference evidence="1" key="1">
    <citation type="submission" date="2009-08" db="EMBL/GenBank/DDBJ databases">
        <authorList>
            <person name="Cheung F."/>
            <person name="Xiao Y."/>
            <person name="Chan A."/>
            <person name="Moskal W."/>
            <person name="Town C.D."/>
        </authorList>
    </citation>
    <scope>NUCLEOTIDE SEQUENCE</scope>
</reference>
<evidence type="ECO:0000313" key="1">
    <source>
        <dbReference type="EMBL" id="ACU14953.1"/>
    </source>
</evidence>
<accession>C6T0D0</accession>
<sequence>MAFKTDERYKISKCYDHELLQVVVTTHNKTTDRKHKQKHTLNKFKEGIFIGGISLGSCWGLDKSRREIQQHNILNSCRKFCRELDMIWVALKCNKVFFLVECHQEGMSESLSQHI</sequence>
<dbReference type="AlphaFoldDB" id="C6T0D0"/>
<proteinExistence type="evidence at transcript level"/>